<dbReference type="Proteomes" id="UP001500880">
    <property type="component" value="Unassembled WGS sequence"/>
</dbReference>
<keyword evidence="5 6" id="KW-0413">Isomerase</keyword>
<dbReference type="Gene3D" id="3.10.50.40">
    <property type="match status" value="1"/>
</dbReference>
<dbReference type="InterPro" id="IPR023058">
    <property type="entry name" value="PPIase_PpiC_CS"/>
</dbReference>
<gene>
    <name evidence="8" type="ORF">GCM10008986_34720</name>
</gene>
<evidence type="ECO:0000256" key="6">
    <source>
        <dbReference type="PROSITE-ProRule" id="PRU00278"/>
    </source>
</evidence>
<name>A0ABN1BRV6_9BACI</name>
<proteinExistence type="predicted"/>
<comment type="caution">
    <text evidence="8">The sequence shown here is derived from an EMBL/GenBank/DDBJ whole genome shotgun (WGS) entry which is preliminary data.</text>
</comment>
<keyword evidence="9" id="KW-1185">Reference proteome</keyword>
<dbReference type="PROSITE" id="PS01096">
    <property type="entry name" value="PPIC_PPIASE_1"/>
    <property type="match status" value="1"/>
</dbReference>
<dbReference type="SUPFAM" id="SSF54534">
    <property type="entry name" value="FKBP-like"/>
    <property type="match status" value="1"/>
</dbReference>
<dbReference type="PROSITE" id="PS50198">
    <property type="entry name" value="PPIC_PPIASE_2"/>
    <property type="match status" value="1"/>
</dbReference>
<dbReference type="PANTHER" id="PTHR47245">
    <property type="entry name" value="PEPTIDYLPROLYL ISOMERASE"/>
    <property type="match status" value="1"/>
</dbReference>
<dbReference type="InterPro" id="IPR050245">
    <property type="entry name" value="PrsA_foldase"/>
</dbReference>
<feature type="domain" description="PpiC" evidence="7">
    <location>
        <begin position="161"/>
        <end position="253"/>
    </location>
</feature>
<sequence length="301" mass="34549">MSKRLLWGMITVLIVTNITTVLLFTNGNQASIDEFEDGRKVPNEVAVVGDESIKAEEWMDGLEQNYGEDYLKSTINQKVVFQLAEKQNLSLNEKLIQKELATVETASGIMSDKERERKREQWKKNIRYQNLLEQLLTQDIEVTDSEIAQVYEEEPDQFDFPTSYQLSQIIVEDESTAQKVIRELEGGASFSSLAKEYSIDENTSEQGGILGYFPEDSTYLQDIYFETAENMEEGSYSQPFEIEDGTVIIYLHQVLPGIDLQLEDVRNEIRREVAKNKMTQEISAEYLWGEVGVNWIYGDQS</sequence>
<accession>A0ABN1BRV6</accession>
<evidence type="ECO:0000313" key="8">
    <source>
        <dbReference type="EMBL" id="GAA0504212.1"/>
    </source>
</evidence>
<dbReference type="RefSeq" id="WP_343843978.1">
    <property type="nucleotide sequence ID" value="NZ_BAAADO010000011.1"/>
</dbReference>
<dbReference type="Pfam" id="PF13145">
    <property type="entry name" value="Rotamase_2"/>
    <property type="match status" value="1"/>
</dbReference>
<keyword evidence="3" id="KW-0732">Signal</keyword>
<evidence type="ECO:0000256" key="4">
    <source>
        <dbReference type="ARBA" id="ARBA00023110"/>
    </source>
</evidence>
<dbReference type="EMBL" id="BAAADO010000011">
    <property type="protein sequence ID" value="GAA0504212.1"/>
    <property type="molecule type" value="Genomic_DNA"/>
</dbReference>
<comment type="catalytic activity">
    <reaction evidence="1">
        <text>[protein]-peptidylproline (omega=180) = [protein]-peptidylproline (omega=0)</text>
        <dbReference type="Rhea" id="RHEA:16237"/>
        <dbReference type="Rhea" id="RHEA-COMP:10747"/>
        <dbReference type="Rhea" id="RHEA-COMP:10748"/>
        <dbReference type="ChEBI" id="CHEBI:83833"/>
        <dbReference type="ChEBI" id="CHEBI:83834"/>
        <dbReference type="EC" id="5.2.1.8"/>
    </reaction>
</comment>
<protein>
    <recommendedName>
        <fullName evidence="2">peptidylprolyl isomerase</fullName>
        <ecNumber evidence="2">5.2.1.8</ecNumber>
    </recommendedName>
</protein>
<dbReference type="EC" id="5.2.1.8" evidence="2"/>
<evidence type="ECO:0000259" key="7">
    <source>
        <dbReference type="PROSITE" id="PS50198"/>
    </source>
</evidence>
<dbReference type="InterPro" id="IPR000297">
    <property type="entry name" value="PPIase_PpiC"/>
</dbReference>
<evidence type="ECO:0000313" key="9">
    <source>
        <dbReference type="Proteomes" id="UP001500880"/>
    </source>
</evidence>
<evidence type="ECO:0000256" key="3">
    <source>
        <dbReference type="ARBA" id="ARBA00022729"/>
    </source>
</evidence>
<reference evidence="8 9" key="1">
    <citation type="journal article" date="2019" name="Int. J. Syst. Evol. Microbiol.">
        <title>The Global Catalogue of Microorganisms (GCM) 10K type strain sequencing project: providing services to taxonomists for standard genome sequencing and annotation.</title>
        <authorList>
            <consortium name="The Broad Institute Genomics Platform"/>
            <consortium name="The Broad Institute Genome Sequencing Center for Infectious Disease"/>
            <person name="Wu L."/>
            <person name="Ma J."/>
        </authorList>
    </citation>
    <scope>NUCLEOTIDE SEQUENCE [LARGE SCALE GENOMIC DNA]</scope>
    <source>
        <strain evidence="8 9">JCM 12389</strain>
    </source>
</reference>
<dbReference type="InterPro" id="IPR046357">
    <property type="entry name" value="PPIase_dom_sf"/>
</dbReference>
<evidence type="ECO:0000256" key="5">
    <source>
        <dbReference type="ARBA" id="ARBA00023235"/>
    </source>
</evidence>
<evidence type="ECO:0000256" key="2">
    <source>
        <dbReference type="ARBA" id="ARBA00013194"/>
    </source>
</evidence>
<dbReference type="PANTHER" id="PTHR47245:SF1">
    <property type="entry name" value="FOLDASE PROTEIN PRSA"/>
    <property type="match status" value="1"/>
</dbReference>
<dbReference type="Gene3D" id="1.10.4030.10">
    <property type="entry name" value="Porin chaperone SurA, peptide-binding domain"/>
    <property type="match status" value="1"/>
</dbReference>
<organism evidence="8 9">
    <name type="scientific">Salinibacillus aidingensis</name>
    <dbReference type="NCBI Taxonomy" id="237684"/>
    <lineage>
        <taxon>Bacteria</taxon>
        <taxon>Bacillati</taxon>
        <taxon>Bacillota</taxon>
        <taxon>Bacilli</taxon>
        <taxon>Bacillales</taxon>
        <taxon>Bacillaceae</taxon>
        <taxon>Salinibacillus</taxon>
    </lineage>
</organism>
<evidence type="ECO:0000256" key="1">
    <source>
        <dbReference type="ARBA" id="ARBA00000971"/>
    </source>
</evidence>
<keyword evidence="4 6" id="KW-0697">Rotamase</keyword>